<evidence type="ECO:0000259" key="2">
    <source>
        <dbReference type="Pfam" id="PF00535"/>
    </source>
</evidence>
<dbReference type="Gene3D" id="3.40.50.2000">
    <property type="entry name" value="Glycogen Phosphorylase B"/>
    <property type="match status" value="1"/>
</dbReference>
<dbReference type="PANTHER" id="PTHR22916">
    <property type="entry name" value="GLYCOSYLTRANSFERASE"/>
    <property type="match status" value="1"/>
</dbReference>
<dbReference type="CDD" id="cd00761">
    <property type="entry name" value="Glyco_tranf_GTA_type"/>
    <property type="match status" value="1"/>
</dbReference>
<comment type="caution">
    <text evidence="3">The sequence shown here is derived from an EMBL/GenBank/DDBJ whole genome shotgun (WGS) entry which is preliminary data.</text>
</comment>
<dbReference type="Gene3D" id="3.40.50.300">
    <property type="entry name" value="P-loop containing nucleotide triphosphate hydrolases"/>
    <property type="match status" value="1"/>
</dbReference>
<sequence>MTFPGAEKNPDHSPQSVVLILGMHRSGSSLLGSVCASLGVNMGAKLIPPDQHNPAGYWEDAELVDIQENLLESMQQPWHGQHGADPYPSGWWREPSIAPYREAMDQILANVATSCERRGFKDPRSSRFLPLWRELMPHHRLEPCFILALRDPREVAVSLMRRNGMTLRHALRIWIRYNLDAIRDSEGLIRGVFDYARWFSAGEEQLTELAEALSITPPDKTEQTRILNLRIRSDLRRSTTNIELPVWADAIYDALLKLTRRKLQKTDFAAVLTMLEYWDTLLRHGAEEHGQLDKLPVVISTLPSSNPVQNRHIPVADDQLARLLCKEGHPVTLLILAPYQEETHTDFRHLQKFYATAGIGLQNLPALDETQINPWHIARSWLVYHFLSRRQFPLVYITHQGGCAFYSLLAQCQGLAFVETLFCLLVTRPTDWACEANQCFPNAEAMECIHMETQSLAMAKQAVISSQYMLNWLRHKATDLPPQLETIPALTGIAHPTGATTESNAGFQEIVFCGQLDAQHGLDLFLTAMNTLVGKIPDQLIVTFLGSNGLVDEQTGFSMIDQQTQAWPWVVQVLGQYDDHLALDYLQHQSCLTIMPARTANSDFMTQACILLGIPCVFTDVGDMPEHISTEDHIRLIAPNSAAIAASLLEFIQKSPRQTNALQPAYTEAHNAQSWLNLHNALLSSQRVAHELKEPAYPLVSVCLTHYRRPQLLAQAIASLETMDYPNLEVLLVDDGSDDAASRSFLDKLDALFTRRGWKIIRQENKYLGAARNVAAQMAQGSWLLFMDDDNFAKPAEIQLLVEAAQRTGARIVTTAMHIFRSDDPPVLWEKPQQTWVPLAGPCMLGIQRNLFGDANALVHRDTFVSLGGFTEDRAGHEDWEFFSRASLAGIKLVAVPEPLFWYRNNNSGMLANSNSYRDHQRSLRPYLTIQPAILRNLPVLAHGQSAWRRSLVDSRTNQAFSSEIFWSKNGVFSQEHATHDVFTLDYRCKVHLSLPKGLPQNYAYLRWDPMDRAATFQLETCLLRVDGVALWYWDKQKPNSSNEICMEITEQQAHQIYATGNDPWLVFSIPESIAQRLAISGGVFEVEFSTTTLDWKQQEAMAMSQRQQQEAMTLAQRQQQEATLSAQLDDLRQQLQNQNTEIAHLQIQLAQLLTSRSWRLTAPLRSISAKIPDALK</sequence>
<protein>
    <recommendedName>
        <fullName evidence="2">Glycosyltransferase 2-like domain-containing protein</fullName>
    </recommendedName>
</protein>
<evidence type="ECO:0000313" key="3">
    <source>
        <dbReference type="EMBL" id="OCX74193.1"/>
    </source>
</evidence>
<dbReference type="InterPro" id="IPR029044">
    <property type="entry name" value="Nucleotide-diphossugar_trans"/>
</dbReference>
<dbReference type="Pfam" id="PF13692">
    <property type="entry name" value="Glyco_trans_1_4"/>
    <property type="match status" value="1"/>
</dbReference>
<evidence type="ECO:0000313" key="4">
    <source>
        <dbReference type="Proteomes" id="UP000095008"/>
    </source>
</evidence>
<gene>
    <name evidence="3" type="ORF">A6M23_06380</name>
</gene>
<keyword evidence="1" id="KW-0175">Coiled coil</keyword>
<dbReference type="SUPFAM" id="SSF53756">
    <property type="entry name" value="UDP-Glycosyltransferase/glycogen phosphorylase"/>
    <property type="match status" value="1"/>
</dbReference>
<evidence type="ECO:0000256" key="1">
    <source>
        <dbReference type="SAM" id="Coils"/>
    </source>
</evidence>
<dbReference type="SUPFAM" id="SSF53448">
    <property type="entry name" value="Nucleotide-diphospho-sugar transferases"/>
    <property type="match status" value="1"/>
</dbReference>
<reference evidence="3" key="1">
    <citation type="journal article" date="2016" name="Int. J. Mol. Sci.">
        <title>Comparative genomics of the extreme acidophile Acidithiobacillus thiooxidans reveals intraspecific divergence and niche adaptation.</title>
        <authorList>
            <person name="Zhang X."/>
            <person name="Feng X."/>
            <person name="Tao J."/>
            <person name="Ma L."/>
            <person name="Xiao Y."/>
            <person name="Liang Y."/>
            <person name="Liu X."/>
            <person name="Yin H."/>
        </authorList>
    </citation>
    <scope>NUCLEOTIDE SEQUENCE [LARGE SCALE GENOMIC DNA]</scope>
    <source>
        <strain evidence="3">DXS-W</strain>
    </source>
</reference>
<proteinExistence type="predicted"/>
<dbReference type="Gene3D" id="3.90.550.10">
    <property type="entry name" value="Spore Coat Polysaccharide Biosynthesis Protein SpsA, Chain A"/>
    <property type="match status" value="1"/>
</dbReference>
<keyword evidence="4" id="KW-1185">Reference proteome</keyword>
<name>A0A1C2IE13_ACITH</name>
<feature type="coiled-coil region" evidence="1">
    <location>
        <begin position="1115"/>
        <end position="1156"/>
    </location>
</feature>
<dbReference type="GO" id="GO:0016758">
    <property type="term" value="F:hexosyltransferase activity"/>
    <property type="evidence" value="ECO:0007669"/>
    <property type="project" value="UniProtKB-ARBA"/>
</dbReference>
<dbReference type="InterPro" id="IPR001173">
    <property type="entry name" value="Glyco_trans_2-like"/>
</dbReference>
<dbReference type="Pfam" id="PF00535">
    <property type="entry name" value="Glycos_transf_2"/>
    <property type="match status" value="1"/>
</dbReference>
<accession>A0A1C2IE13</accession>
<organism evidence="3 4">
    <name type="scientific">Acidithiobacillus thiooxidans</name>
    <name type="common">Thiobacillus thiooxidans</name>
    <dbReference type="NCBI Taxonomy" id="930"/>
    <lineage>
        <taxon>Bacteria</taxon>
        <taxon>Pseudomonadati</taxon>
        <taxon>Pseudomonadota</taxon>
        <taxon>Acidithiobacillia</taxon>
        <taxon>Acidithiobacillales</taxon>
        <taxon>Acidithiobacillaceae</taxon>
        <taxon>Acidithiobacillus</taxon>
    </lineage>
</organism>
<dbReference type="Proteomes" id="UP000095008">
    <property type="component" value="Unassembled WGS sequence"/>
</dbReference>
<feature type="domain" description="Glycosyltransferase 2-like" evidence="2">
    <location>
        <begin position="701"/>
        <end position="824"/>
    </location>
</feature>
<dbReference type="PANTHER" id="PTHR22916:SF3">
    <property type="entry name" value="UDP-GLCNAC:BETAGAL BETA-1,3-N-ACETYLGLUCOSAMINYLTRANSFERASE-LIKE PROTEIN 1"/>
    <property type="match status" value="1"/>
</dbReference>
<dbReference type="AlphaFoldDB" id="A0A1C2IE13"/>
<dbReference type="EMBL" id="LWRY01000044">
    <property type="protein sequence ID" value="OCX74193.1"/>
    <property type="molecule type" value="Genomic_DNA"/>
</dbReference>
<dbReference type="InterPro" id="IPR027417">
    <property type="entry name" value="P-loop_NTPase"/>
</dbReference>
<dbReference type="SUPFAM" id="SSF52540">
    <property type="entry name" value="P-loop containing nucleoside triphosphate hydrolases"/>
    <property type="match status" value="1"/>
</dbReference>